<evidence type="ECO:0000256" key="7">
    <source>
        <dbReference type="ARBA" id="ARBA00022692"/>
    </source>
</evidence>
<dbReference type="EMBL" id="OR500955">
    <property type="protein sequence ID" value="WNO18690.1"/>
    <property type="molecule type" value="Genomic_DNA"/>
</dbReference>
<keyword evidence="8" id="KW-1278">Translocase</keyword>
<feature type="transmembrane region" description="Helical" evidence="16">
    <location>
        <begin position="28"/>
        <end position="45"/>
    </location>
</feature>
<evidence type="ECO:0000256" key="9">
    <source>
        <dbReference type="ARBA" id="ARBA00022982"/>
    </source>
</evidence>
<name>A0AA96HRS8_9NEOP</name>
<proteinExistence type="inferred from homology"/>
<feature type="transmembrane region" description="Helical" evidence="16">
    <location>
        <begin position="85"/>
        <end position="102"/>
    </location>
</feature>
<keyword evidence="13 16" id="KW-0472">Membrane</keyword>
<dbReference type="InterPro" id="IPR050269">
    <property type="entry name" value="ComplexI_Subunit6"/>
</dbReference>
<keyword evidence="5" id="KW-0813">Transport</keyword>
<evidence type="ECO:0000256" key="10">
    <source>
        <dbReference type="ARBA" id="ARBA00022989"/>
    </source>
</evidence>
<evidence type="ECO:0000313" key="17">
    <source>
        <dbReference type="EMBL" id="WNO18690.1"/>
    </source>
</evidence>
<evidence type="ECO:0000256" key="16">
    <source>
        <dbReference type="SAM" id="Phobius"/>
    </source>
</evidence>
<feature type="transmembrane region" description="Helical" evidence="16">
    <location>
        <begin position="6"/>
        <end position="23"/>
    </location>
</feature>
<keyword evidence="10 16" id="KW-1133">Transmembrane helix</keyword>
<evidence type="ECO:0000256" key="13">
    <source>
        <dbReference type="ARBA" id="ARBA00023136"/>
    </source>
</evidence>
<evidence type="ECO:0000256" key="5">
    <source>
        <dbReference type="ARBA" id="ARBA00022448"/>
    </source>
</evidence>
<evidence type="ECO:0000256" key="6">
    <source>
        <dbReference type="ARBA" id="ARBA00022660"/>
    </source>
</evidence>
<protein>
    <recommendedName>
        <fullName evidence="4">NADH-ubiquinone oxidoreductase chain 6</fullName>
        <ecNumber evidence="3">7.1.1.2</ecNumber>
    </recommendedName>
    <alternativeName>
        <fullName evidence="14">NADH dehydrogenase subunit 6</fullName>
    </alternativeName>
</protein>
<accession>A0AA96HRS8</accession>
<gene>
    <name evidence="17" type="primary">ND6</name>
</gene>
<evidence type="ECO:0000256" key="8">
    <source>
        <dbReference type="ARBA" id="ARBA00022967"/>
    </source>
</evidence>
<evidence type="ECO:0000256" key="15">
    <source>
        <dbReference type="ARBA" id="ARBA00049551"/>
    </source>
</evidence>
<dbReference type="PANTHER" id="PTHR11435:SF1">
    <property type="entry name" value="NADH-UBIQUINONE OXIDOREDUCTASE CHAIN 6"/>
    <property type="match status" value="1"/>
</dbReference>
<dbReference type="EC" id="7.1.1.2" evidence="3"/>
<evidence type="ECO:0000256" key="1">
    <source>
        <dbReference type="ARBA" id="ARBA00004225"/>
    </source>
</evidence>
<reference evidence="17" key="1">
    <citation type="submission" date="2023-08" db="EMBL/GenBank/DDBJ databases">
        <title>The integration of mitochondrial genome and nuclear gene data presents novel insights into Tagiadini and Celaenorrhinini (Lepidoptera: Hesperiidae: Pyrginae).</title>
        <authorList>
            <person name="Zhang X."/>
            <person name="Yuan X."/>
        </authorList>
    </citation>
    <scope>NUCLEOTIDE SEQUENCE</scope>
</reference>
<evidence type="ECO:0000256" key="4">
    <source>
        <dbReference type="ARBA" id="ARBA00021095"/>
    </source>
</evidence>
<keyword evidence="6" id="KW-0679">Respiratory chain</keyword>
<keyword evidence="7 16" id="KW-0812">Transmembrane</keyword>
<organism evidence="17">
    <name type="scientific">Pintara tabrica melli</name>
    <dbReference type="NCBI Taxonomy" id="3078211"/>
    <lineage>
        <taxon>Eukaryota</taxon>
        <taxon>Metazoa</taxon>
        <taxon>Ecdysozoa</taxon>
        <taxon>Arthropoda</taxon>
        <taxon>Hexapoda</taxon>
        <taxon>Insecta</taxon>
        <taxon>Pterygota</taxon>
        <taxon>Neoptera</taxon>
        <taxon>Endopterygota</taxon>
        <taxon>Lepidoptera</taxon>
        <taxon>Glossata</taxon>
        <taxon>Ditrysia</taxon>
        <taxon>Hesperioidea</taxon>
        <taxon>Hesperiidae</taxon>
        <taxon>Tagiadinae</taxon>
        <taxon>Pintara</taxon>
        <taxon>Pintara tabrica</taxon>
    </lineage>
</organism>
<feature type="transmembrane region" description="Helical" evidence="16">
    <location>
        <begin position="51"/>
        <end position="73"/>
    </location>
</feature>
<dbReference type="GO" id="GO:0031966">
    <property type="term" value="C:mitochondrial membrane"/>
    <property type="evidence" value="ECO:0007669"/>
    <property type="project" value="UniProtKB-SubCell"/>
</dbReference>
<evidence type="ECO:0000256" key="11">
    <source>
        <dbReference type="ARBA" id="ARBA00023027"/>
    </source>
</evidence>
<geneLocation type="mitochondrion" evidence="17"/>
<feature type="transmembrane region" description="Helical" evidence="16">
    <location>
        <begin position="142"/>
        <end position="163"/>
    </location>
</feature>
<dbReference type="AlphaFoldDB" id="A0AA96HRS8"/>
<comment type="catalytic activity">
    <reaction evidence="15">
        <text>a ubiquinone + NADH + 5 H(+)(in) = a ubiquinol + NAD(+) + 4 H(+)(out)</text>
        <dbReference type="Rhea" id="RHEA:29091"/>
        <dbReference type="Rhea" id="RHEA-COMP:9565"/>
        <dbReference type="Rhea" id="RHEA-COMP:9566"/>
        <dbReference type="ChEBI" id="CHEBI:15378"/>
        <dbReference type="ChEBI" id="CHEBI:16389"/>
        <dbReference type="ChEBI" id="CHEBI:17976"/>
        <dbReference type="ChEBI" id="CHEBI:57540"/>
        <dbReference type="ChEBI" id="CHEBI:57945"/>
        <dbReference type="EC" id="7.1.1.2"/>
    </reaction>
</comment>
<evidence type="ECO:0000256" key="14">
    <source>
        <dbReference type="ARBA" id="ARBA00031019"/>
    </source>
</evidence>
<dbReference type="GO" id="GO:0008137">
    <property type="term" value="F:NADH dehydrogenase (ubiquinone) activity"/>
    <property type="evidence" value="ECO:0007669"/>
    <property type="project" value="UniProtKB-EC"/>
</dbReference>
<keyword evidence="11" id="KW-0520">NAD</keyword>
<comment type="subcellular location">
    <subcellularLocation>
        <location evidence="1">Mitochondrion membrane</location>
        <topology evidence="1">Multi-pass membrane protein</topology>
    </subcellularLocation>
</comment>
<evidence type="ECO:0000256" key="2">
    <source>
        <dbReference type="ARBA" id="ARBA00005698"/>
    </source>
</evidence>
<keyword evidence="9" id="KW-0249">Electron transport</keyword>
<evidence type="ECO:0000256" key="3">
    <source>
        <dbReference type="ARBA" id="ARBA00012944"/>
    </source>
</evidence>
<dbReference type="PANTHER" id="PTHR11435">
    <property type="entry name" value="NADH UBIQUINONE OXIDOREDUCTASE SUBUNIT ND6"/>
    <property type="match status" value="1"/>
</dbReference>
<sequence>MLNMFYLVMIFITILMFFLKHPLAMGFMILIQTIMICLISGLYLNTYWFSYILFLTFFGGLLVLFIYVSSVASNELFQFLFKNKLLMLFLLLLLFMITFILLNNNLNLIFDSFKLNKFYNYLILINNNNNINWTKLYNEQTYLLMMMMIIYLFITLVAVVKITNIFHGPLRSN</sequence>
<comment type="similarity">
    <text evidence="2">Belongs to the complex I subunit 6 family.</text>
</comment>
<keyword evidence="12 17" id="KW-0496">Mitochondrion</keyword>
<evidence type="ECO:0000256" key="12">
    <source>
        <dbReference type="ARBA" id="ARBA00023128"/>
    </source>
</evidence>